<evidence type="ECO:0000256" key="1">
    <source>
        <dbReference type="SAM" id="SignalP"/>
    </source>
</evidence>
<dbReference type="AlphaFoldDB" id="A0A388M5Z1"/>
<dbReference type="Proteomes" id="UP000265515">
    <property type="component" value="Unassembled WGS sequence"/>
</dbReference>
<evidence type="ECO:0000313" key="3">
    <source>
        <dbReference type="Proteomes" id="UP000265515"/>
    </source>
</evidence>
<feature type="signal peptide" evidence="1">
    <location>
        <begin position="1"/>
        <end position="19"/>
    </location>
</feature>
<dbReference type="GO" id="GO:0031146">
    <property type="term" value="P:SCF-dependent proteasomal ubiquitin-dependent protein catabolic process"/>
    <property type="evidence" value="ECO:0007669"/>
    <property type="project" value="TreeGrafter"/>
</dbReference>
<dbReference type="GO" id="GO:0019005">
    <property type="term" value="C:SCF ubiquitin ligase complex"/>
    <property type="evidence" value="ECO:0007669"/>
    <property type="project" value="TreeGrafter"/>
</dbReference>
<reference evidence="2 3" key="1">
    <citation type="journal article" date="2018" name="Cell">
        <title>The Chara Genome: Secondary Complexity and Implications for Plant Terrestrialization.</title>
        <authorList>
            <person name="Nishiyama T."/>
            <person name="Sakayama H."/>
            <person name="Vries J.D."/>
            <person name="Buschmann H."/>
            <person name="Saint-Marcoux D."/>
            <person name="Ullrich K.K."/>
            <person name="Haas F.B."/>
            <person name="Vanderstraeten L."/>
            <person name="Becker D."/>
            <person name="Lang D."/>
            <person name="Vosolsobe S."/>
            <person name="Rombauts S."/>
            <person name="Wilhelmsson P.K.I."/>
            <person name="Janitza P."/>
            <person name="Kern R."/>
            <person name="Heyl A."/>
            <person name="Rumpler F."/>
            <person name="Villalobos L.I.A.C."/>
            <person name="Clay J.M."/>
            <person name="Skokan R."/>
            <person name="Toyoda A."/>
            <person name="Suzuki Y."/>
            <person name="Kagoshima H."/>
            <person name="Schijlen E."/>
            <person name="Tajeshwar N."/>
            <person name="Catarino B."/>
            <person name="Hetherington A.J."/>
            <person name="Saltykova A."/>
            <person name="Bonnot C."/>
            <person name="Breuninger H."/>
            <person name="Symeonidi A."/>
            <person name="Radhakrishnan G.V."/>
            <person name="Van Nieuwerburgh F."/>
            <person name="Deforce D."/>
            <person name="Chang C."/>
            <person name="Karol K.G."/>
            <person name="Hedrich R."/>
            <person name="Ulvskov P."/>
            <person name="Glockner G."/>
            <person name="Delwiche C.F."/>
            <person name="Petrasek J."/>
            <person name="Van de Peer Y."/>
            <person name="Friml J."/>
            <person name="Beilby M."/>
            <person name="Dolan L."/>
            <person name="Kohara Y."/>
            <person name="Sugano S."/>
            <person name="Fujiyama A."/>
            <person name="Delaux P.-M."/>
            <person name="Quint M."/>
            <person name="TheiBen G."/>
            <person name="Hagemann M."/>
            <person name="Harholt J."/>
            <person name="Dunand C."/>
            <person name="Zachgo S."/>
            <person name="Langdale J."/>
            <person name="Maumus F."/>
            <person name="Straeten D.V.D."/>
            <person name="Gould S.B."/>
            <person name="Rensing S.A."/>
        </authorList>
    </citation>
    <scope>NUCLEOTIDE SEQUENCE [LARGE SCALE GENOMIC DNA]</scope>
    <source>
        <strain evidence="2 3">S276</strain>
    </source>
</reference>
<dbReference type="PANTHER" id="PTHR13318:SF95">
    <property type="entry name" value="F-BOX PROTEIN YLR352W"/>
    <property type="match status" value="1"/>
</dbReference>
<dbReference type="EMBL" id="BFEA01000778">
    <property type="protein sequence ID" value="GBG90007.1"/>
    <property type="molecule type" value="Genomic_DNA"/>
</dbReference>
<keyword evidence="3" id="KW-1185">Reference proteome</keyword>
<comment type="caution">
    <text evidence="2">The sequence shown here is derived from an EMBL/GenBank/DDBJ whole genome shotgun (WGS) entry which is preliminary data.</text>
</comment>
<dbReference type="SUPFAM" id="SSF52047">
    <property type="entry name" value="RNI-like"/>
    <property type="match status" value="1"/>
</dbReference>
<organism evidence="2 3">
    <name type="scientific">Chara braunii</name>
    <name type="common">Braun's stonewort</name>
    <dbReference type="NCBI Taxonomy" id="69332"/>
    <lineage>
        <taxon>Eukaryota</taxon>
        <taxon>Viridiplantae</taxon>
        <taxon>Streptophyta</taxon>
        <taxon>Charophyceae</taxon>
        <taxon>Charales</taxon>
        <taxon>Characeae</taxon>
        <taxon>Chara</taxon>
    </lineage>
</organism>
<proteinExistence type="predicted"/>
<dbReference type="STRING" id="69332.A0A388M5Z1"/>
<evidence type="ECO:0000313" key="2">
    <source>
        <dbReference type="EMBL" id="GBG90007.1"/>
    </source>
</evidence>
<dbReference type="OrthoDB" id="10257471at2759"/>
<dbReference type="Gramene" id="GBG90007">
    <property type="protein sequence ID" value="GBG90007"/>
    <property type="gene ID" value="CBR_g50100"/>
</dbReference>
<dbReference type="InterPro" id="IPR032675">
    <property type="entry name" value="LRR_dom_sf"/>
</dbReference>
<name>A0A388M5Z1_CHABU</name>
<feature type="chain" id="PRO_5017448556" evidence="1">
    <location>
        <begin position="20"/>
        <end position="229"/>
    </location>
</feature>
<keyword evidence="1" id="KW-0732">Signal</keyword>
<gene>
    <name evidence="2" type="ORF">CBR_g50100</name>
</gene>
<protein>
    <submittedName>
        <fullName evidence="2">Uncharacterized protein</fullName>
    </submittedName>
</protein>
<sequence length="229" mass="25276">MNLDLIADMMLLIAKMSWCMPSAFSMSGAGIGQAQFARAGIERPGIPAAGRRPTRHAANYGSDPDGNLGSFYTLQLIASNCPLLETLVLEYPKLDDWQSSSQGWMLAVDALERGCRSLREVDLEVCPDSVQCEELTVELVTRFPLLTALRLYGTDTDDDSLRVILTKHPNLEFLQLTAEDLITDASLVMIGSKLKRLKTLEVGCCIELTEAGLKSLRLERKDLKVVVEE</sequence>
<dbReference type="PANTHER" id="PTHR13318">
    <property type="entry name" value="PARTNER OF PAIRED, ISOFORM B-RELATED"/>
    <property type="match status" value="1"/>
</dbReference>
<dbReference type="Gene3D" id="3.80.10.10">
    <property type="entry name" value="Ribonuclease Inhibitor"/>
    <property type="match status" value="1"/>
</dbReference>
<accession>A0A388M5Z1</accession>